<feature type="compositionally biased region" description="Low complexity" evidence="5">
    <location>
        <begin position="9"/>
        <end position="21"/>
    </location>
</feature>
<evidence type="ECO:0000256" key="3">
    <source>
        <dbReference type="ARBA" id="ARBA00023242"/>
    </source>
</evidence>
<feature type="region of interest" description="Disordered" evidence="5">
    <location>
        <begin position="1"/>
        <end position="26"/>
    </location>
</feature>
<dbReference type="InterPro" id="IPR036390">
    <property type="entry name" value="WH_DNA-bd_sf"/>
</dbReference>
<dbReference type="SMART" id="SM00415">
    <property type="entry name" value="HSF"/>
    <property type="match status" value="1"/>
</dbReference>
<evidence type="ECO:0000259" key="6">
    <source>
        <dbReference type="SMART" id="SM00415"/>
    </source>
</evidence>
<dbReference type="PANTHER" id="PTHR10015:SF427">
    <property type="entry name" value="HEAT SHOCK FACTOR PROTEIN"/>
    <property type="match status" value="1"/>
</dbReference>
<proteinExistence type="inferred from homology"/>
<keyword evidence="9" id="KW-1185">Reference proteome</keyword>
<protein>
    <submittedName>
        <fullName evidence="8">Aste57867_12522 protein</fullName>
    </submittedName>
</protein>
<dbReference type="InterPro" id="IPR000232">
    <property type="entry name" value="HSF_DNA-bd"/>
</dbReference>
<dbReference type="AlphaFoldDB" id="A0A485KXS3"/>
<evidence type="ECO:0000313" key="9">
    <source>
        <dbReference type="Proteomes" id="UP000332933"/>
    </source>
</evidence>
<feature type="domain" description="HSF-type DNA-binding" evidence="6">
    <location>
        <begin position="38"/>
        <end position="135"/>
    </location>
</feature>
<comment type="similarity">
    <text evidence="4">Belongs to the HSF family.</text>
</comment>
<dbReference type="GO" id="GO:0003700">
    <property type="term" value="F:DNA-binding transcription factor activity"/>
    <property type="evidence" value="ECO:0007669"/>
    <property type="project" value="InterPro"/>
</dbReference>
<dbReference type="Gene3D" id="1.10.10.10">
    <property type="entry name" value="Winged helix-like DNA-binding domain superfamily/Winged helix DNA-binding domain"/>
    <property type="match status" value="1"/>
</dbReference>
<evidence type="ECO:0000256" key="1">
    <source>
        <dbReference type="ARBA" id="ARBA00004123"/>
    </source>
</evidence>
<comment type="subcellular location">
    <subcellularLocation>
        <location evidence="1">Nucleus</location>
    </subcellularLocation>
</comment>
<dbReference type="OrthoDB" id="60033at2759"/>
<dbReference type="Proteomes" id="UP000332933">
    <property type="component" value="Unassembled WGS sequence"/>
</dbReference>
<keyword evidence="2" id="KW-0238">DNA-binding</keyword>
<gene>
    <name evidence="8" type="primary">Aste57867_12522</name>
    <name evidence="7" type="ORF">As57867_012476</name>
    <name evidence="8" type="ORF">ASTE57867_12522</name>
</gene>
<dbReference type="InterPro" id="IPR036388">
    <property type="entry name" value="WH-like_DNA-bd_sf"/>
</dbReference>
<dbReference type="GO" id="GO:0005634">
    <property type="term" value="C:nucleus"/>
    <property type="evidence" value="ECO:0007669"/>
    <property type="project" value="UniProtKB-SubCell"/>
</dbReference>
<evidence type="ECO:0000256" key="5">
    <source>
        <dbReference type="SAM" id="MobiDB-lite"/>
    </source>
</evidence>
<dbReference type="SUPFAM" id="SSF46785">
    <property type="entry name" value="Winged helix' DNA-binding domain"/>
    <property type="match status" value="1"/>
</dbReference>
<dbReference type="EMBL" id="CAADRA010005393">
    <property type="protein sequence ID" value="VFT89373.1"/>
    <property type="molecule type" value="Genomic_DNA"/>
</dbReference>
<accession>A0A485KXS3</accession>
<dbReference type="Pfam" id="PF00447">
    <property type="entry name" value="HSF_DNA-bind"/>
    <property type="match status" value="1"/>
</dbReference>
<evidence type="ECO:0000313" key="7">
    <source>
        <dbReference type="EMBL" id="KAF0696763.1"/>
    </source>
</evidence>
<dbReference type="EMBL" id="VJMH01005372">
    <property type="protein sequence ID" value="KAF0696763.1"/>
    <property type="molecule type" value="Genomic_DNA"/>
</dbReference>
<evidence type="ECO:0000256" key="2">
    <source>
        <dbReference type="ARBA" id="ARBA00023125"/>
    </source>
</evidence>
<dbReference type="PRINTS" id="PR00056">
    <property type="entry name" value="HSFDOMAIN"/>
</dbReference>
<evidence type="ECO:0000256" key="4">
    <source>
        <dbReference type="RuleBase" id="RU004020"/>
    </source>
</evidence>
<dbReference type="PANTHER" id="PTHR10015">
    <property type="entry name" value="HEAT SHOCK TRANSCRIPTION FACTOR"/>
    <property type="match status" value="1"/>
</dbReference>
<reference evidence="7" key="2">
    <citation type="submission" date="2019-06" db="EMBL/GenBank/DDBJ databases">
        <title>Genomics analysis of Aphanomyces spp. identifies a new class of oomycete effector associated with host adaptation.</title>
        <authorList>
            <person name="Gaulin E."/>
        </authorList>
    </citation>
    <scope>NUCLEOTIDE SEQUENCE</scope>
    <source>
        <strain evidence="7">CBS 578.67</strain>
    </source>
</reference>
<keyword evidence="3" id="KW-0539">Nucleus</keyword>
<organism evidence="8 9">
    <name type="scientific">Aphanomyces stellatus</name>
    <dbReference type="NCBI Taxonomy" id="120398"/>
    <lineage>
        <taxon>Eukaryota</taxon>
        <taxon>Sar</taxon>
        <taxon>Stramenopiles</taxon>
        <taxon>Oomycota</taxon>
        <taxon>Saprolegniomycetes</taxon>
        <taxon>Saprolegniales</taxon>
        <taxon>Verrucalvaceae</taxon>
        <taxon>Aphanomyces</taxon>
    </lineage>
</organism>
<dbReference type="GO" id="GO:0043565">
    <property type="term" value="F:sequence-specific DNA binding"/>
    <property type="evidence" value="ECO:0007669"/>
    <property type="project" value="InterPro"/>
</dbReference>
<sequence>MSLTIMTQPSSPTTSSSSAAADESKLSPRETIQQVSSAVAPFLSSLFEILSKEDAAVIGWCDDGKAFAVYDYDTMERHILPTYFRHNKYASFQRQLNYFGFRKLHKAKDSDHYSVYCQPYFVKNDPGRMLLIKRKTHRVKSNTPRRAYLGLSTPTNAADYGYYQPHTLMHSPVYMPSGHSMYYTADSVYTPRTAASLGYSCSPHNQHPHSPDSNDAYDPLPFHRPADVFLVHPPASSPCEVGAFDHLSYNPFLPVKDDEFTSLLDKAVTATVDADTLPIPYTETTRESIKLSSDDLLFLSDETLCL</sequence>
<dbReference type="FunFam" id="1.10.10.10:FF:000286">
    <property type="entry name" value="Heat shock transcription factor"/>
    <property type="match status" value="1"/>
</dbReference>
<reference evidence="8 9" key="1">
    <citation type="submission" date="2019-03" db="EMBL/GenBank/DDBJ databases">
        <authorList>
            <person name="Gaulin E."/>
            <person name="Dumas B."/>
        </authorList>
    </citation>
    <scope>NUCLEOTIDE SEQUENCE [LARGE SCALE GENOMIC DNA]</scope>
    <source>
        <strain evidence="8">CBS 568.67</strain>
    </source>
</reference>
<name>A0A485KXS3_9STRA</name>
<evidence type="ECO:0000313" key="8">
    <source>
        <dbReference type="EMBL" id="VFT89373.1"/>
    </source>
</evidence>